<proteinExistence type="predicted"/>
<gene>
    <name evidence="1" type="ORF">SAMN05444351_0539</name>
</gene>
<dbReference type="AlphaFoldDB" id="A0A1M5DUR7"/>
<organism evidence="1 2">
    <name type="scientific">Geodermatophilus nigrescens</name>
    <dbReference type="NCBI Taxonomy" id="1070870"/>
    <lineage>
        <taxon>Bacteria</taxon>
        <taxon>Bacillati</taxon>
        <taxon>Actinomycetota</taxon>
        <taxon>Actinomycetes</taxon>
        <taxon>Geodermatophilales</taxon>
        <taxon>Geodermatophilaceae</taxon>
        <taxon>Geodermatophilus</taxon>
    </lineage>
</organism>
<reference evidence="1 2" key="1">
    <citation type="submission" date="2016-11" db="EMBL/GenBank/DDBJ databases">
        <authorList>
            <person name="Jaros S."/>
            <person name="Januszkiewicz K."/>
            <person name="Wedrychowicz H."/>
        </authorList>
    </citation>
    <scope>NUCLEOTIDE SEQUENCE [LARGE SCALE GENOMIC DNA]</scope>
    <source>
        <strain evidence="1 2">DSM 45408</strain>
    </source>
</reference>
<keyword evidence="2" id="KW-1185">Reference proteome</keyword>
<accession>A0A1M5DUR7</accession>
<dbReference type="STRING" id="1070870.SAMN05444351_0539"/>
<dbReference type="EMBL" id="FQVX01000001">
    <property type="protein sequence ID" value="SHF70666.1"/>
    <property type="molecule type" value="Genomic_DNA"/>
</dbReference>
<dbReference type="Proteomes" id="UP000184471">
    <property type="component" value="Unassembled WGS sequence"/>
</dbReference>
<dbReference type="RefSeq" id="WP_073418462.1">
    <property type="nucleotide sequence ID" value="NZ_FQVX01000001.1"/>
</dbReference>
<evidence type="ECO:0000313" key="1">
    <source>
        <dbReference type="EMBL" id="SHF70666.1"/>
    </source>
</evidence>
<dbReference type="OrthoDB" id="5198389at2"/>
<name>A0A1M5DUR7_9ACTN</name>
<protein>
    <submittedName>
        <fullName evidence="1">Uncharacterized protein</fullName>
    </submittedName>
</protein>
<evidence type="ECO:0000313" key="2">
    <source>
        <dbReference type="Proteomes" id="UP000184471"/>
    </source>
</evidence>
<sequence length="141" mass="15108">MSPMVPALLQLAGITAMLVGAFAALGFLFRLFSGQFTQDLRARRRAREAAAGTAPPAPVHRPVQAVAADLRRLARQLDGVPAGSPQVRRRGFQAAYDDVLVEAAAQFAVPTTLRRLPPGFPRDVERLRVETALAAAGLVVR</sequence>